<feature type="transmembrane region" description="Helical" evidence="9">
    <location>
        <begin position="79"/>
        <end position="95"/>
    </location>
</feature>
<feature type="transmembrane region" description="Helical" evidence="9">
    <location>
        <begin position="298"/>
        <end position="318"/>
    </location>
</feature>
<name>A6P0L2_9FIRM</name>
<dbReference type="InterPro" id="IPR000715">
    <property type="entry name" value="Glycosyl_transferase_4"/>
</dbReference>
<feature type="transmembrane region" description="Helical" evidence="9">
    <location>
        <begin position="324"/>
        <end position="343"/>
    </location>
</feature>
<dbReference type="OrthoDB" id="9805475at2"/>
<gene>
    <name evidence="10" type="ORF">BACCAP_04023</name>
</gene>
<dbReference type="GO" id="GO:0016780">
    <property type="term" value="F:phosphotransferase activity, for other substituted phosphate groups"/>
    <property type="evidence" value="ECO:0007669"/>
    <property type="project" value="InterPro"/>
</dbReference>
<feature type="transmembrane region" description="Helical" evidence="9">
    <location>
        <begin position="217"/>
        <end position="236"/>
    </location>
</feature>
<organism evidence="10 11">
    <name type="scientific">Pseudoflavonifractor capillosus ATCC 29799</name>
    <dbReference type="NCBI Taxonomy" id="411467"/>
    <lineage>
        <taxon>Bacteria</taxon>
        <taxon>Bacillati</taxon>
        <taxon>Bacillota</taxon>
        <taxon>Clostridia</taxon>
        <taxon>Eubacteriales</taxon>
        <taxon>Oscillospiraceae</taxon>
        <taxon>Pseudoflavonifractor</taxon>
    </lineage>
</organism>
<comment type="subcellular location">
    <subcellularLocation>
        <location evidence="1">Cell membrane</location>
        <topology evidence="1">Multi-pass membrane protein</topology>
    </subcellularLocation>
</comment>
<keyword evidence="11" id="KW-1185">Reference proteome</keyword>
<evidence type="ECO:0000256" key="9">
    <source>
        <dbReference type="SAM" id="Phobius"/>
    </source>
</evidence>
<dbReference type="eggNOG" id="COG0472">
    <property type="taxonomic scope" value="Bacteria"/>
</dbReference>
<sequence length="372" mass="39712">MNVELREIGMVAAALGVALIVALILTPVVKSLAQKVGAVDVPKDNRRMHDHPIPRMGGLAIFFGFIASTLFFVEMTPQIRGMLLGAVIIVVLGIFDDIYALKASFKFVIQIVAALVAVLSGNVIEIISNPNVFSANLYWDLGWLAYPATVIWIVAITNAVNLIDGLDGLACGVSTISSMTLLVIAMSVGEVPIALMVAALCGGCLGFLPYNLNPAKIFMGDTGSTFLGFVLAVISVQGLFKLYTIISFVVPFLMLGLPIFDTCFAFIRRIAHGQSPMHADRSHVHHRLIDMGFSQKQAVAVLYIISAILGLSAVVLTTEGPVKAMLLLMALCAAGAVAGQLFIHNNNKKNRGNPPQNPAEPEAGTGEEEEKK</sequence>
<dbReference type="PANTHER" id="PTHR22926">
    <property type="entry name" value="PHOSPHO-N-ACETYLMURAMOYL-PENTAPEPTIDE-TRANSFERASE"/>
    <property type="match status" value="1"/>
</dbReference>
<dbReference type="CDD" id="cd06853">
    <property type="entry name" value="GT_WecA_like"/>
    <property type="match status" value="1"/>
</dbReference>
<dbReference type="PANTHER" id="PTHR22926:SF3">
    <property type="entry name" value="UNDECAPRENYL-PHOSPHATE ALPHA-N-ACETYLGLUCOSAMINYL 1-PHOSPHATE TRANSFERASE"/>
    <property type="match status" value="1"/>
</dbReference>
<evidence type="ECO:0000256" key="1">
    <source>
        <dbReference type="ARBA" id="ARBA00004651"/>
    </source>
</evidence>
<proteinExistence type="predicted"/>
<keyword evidence="4 9" id="KW-0812">Transmembrane</keyword>
<feature type="transmembrane region" description="Helical" evidence="9">
    <location>
        <begin position="144"/>
        <end position="162"/>
    </location>
</feature>
<dbReference type="EC" id="2.7.8.-" evidence="10"/>
<keyword evidence="7" id="KW-0479">Metal-binding</keyword>
<comment type="caution">
    <text evidence="10">The sequence shown here is derived from an EMBL/GenBank/DDBJ whole genome shotgun (WGS) entry which is preliminary data.</text>
</comment>
<keyword evidence="7" id="KW-0460">Magnesium</keyword>
<evidence type="ECO:0000256" key="4">
    <source>
        <dbReference type="ARBA" id="ARBA00022692"/>
    </source>
</evidence>
<feature type="binding site" evidence="7">
    <location>
        <position position="221"/>
    </location>
    <ligand>
        <name>Mg(2+)</name>
        <dbReference type="ChEBI" id="CHEBI:18420"/>
    </ligand>
</feature>
<dbReference type="AlphaFoldDB" id="A6P0L2"/>
<dbReference type="GO" id="GO:0071555">
    <property type="term" value="P:cell wall organization"/>
    <property type="evidence" value="ECO:0007669"/>
    <property type="project" value="TreeGrafter"/>
</dbReference>
<keyword evidence="2" id="KW-1003">Cell membrane</keyword>
<dbReference type="STRING" id="411467.BACCAP_04023"/>
<protein>
    <submittedName>
        <fullName evidence="10">Glycosyltransferase, group 4 family</fullName>
        <ecNumber evidence="10">2.7.8.-</ecNumber>
    </submittedName>
</protein>
<evidence type="ECO:0000256" key="2">
    <source>
        <dbReference type="ARBA" id="ARBA00022475"/>
    </source>
</evidence>
<evidence type="ECO:0000256" key="5">
    <source>
        <dbReference type="ARBA" id="ARBA00022989"/>
    </source>
</evidence>
<keyword evidence="5 9" id="KW-1133">Transmembrane helix</keyword>
<keyword evidence="3 10" id="KW-0808">Transferase</keyword>
<feature type="transmembrane region" description="Helical" evidence="9">
    <location>
        <begin position="107"/>
        <end position="124"/>
    </location>
</feature>
<feature type="transmembrane region" description="Helical" evidence="9">
    <location>
        <begin position="193"/>
        <end position="210"/>
    </location>
</feature>
<dbReference type="RefSeq" id="WP_006574505.1">
    <property type="nucleotide sequence ID" value="NZ_AAXG02000042.1"/>
</dbReference>
<evidence type="ECO:0000313" key="11">
    <source>
        <dbReference type="Proteomes" id="UP000003639"/>
    </source>
</evidence>
<comment type="cofactor">
    <cofactor evidence="7">
        <name>Mg(2+)</name>
        <dbReference type="ChEBI" id="CHEBI:18420"/>
    </cofactor>
</comment>
<dbReference type="Pfam" id="PF00953">
    <property type="entry name" value="Glycos_transf_4"/>
    <property type="match status" value="1"/>
</dbReference>
<evidence type="ECO:0000313" key="10">
    <source>
        <dbReference type="EMBL" id="EDM98144.1"/>
    </source>
</evidence>
<evidence type="ECO:0000256" key="6">
    <source>
        <dbReference type="ARBA" id="ARBA00023136"/>
    </source>
</evidence>
<feature type="transmembrane region" description="Helical" evidence="9">
    <location>
        <begin position="242"/>
        <end position="267"/>
    </location>
</feature>
<evidence type="ECO:0000256" key="3">
    <source>
        <dbReference type="ARBA" id="ARBA00022679"/>
    </source>
</evidence>
<accession>A6P0L2</accession>
<feature type="transmembrane region" description="Helical" evidence="9">
    <location>
        <begin position="53"/>
        <end position="73"/>
    </location>
</feature>
<dbReference type="GO" id="GO:0009103">
    <property type="term" value="P:lipopolysaccharide biosynthetic process"/>
    <property type="evidence" value="ECO:0007669"/>
    <property type="project" value="TreeGrafter"/>
</dbReference>
<feature type="binding site" evidence="7">
    <location>
        <position position="161"/>
    </location>
    <ligand>
        <name>Mg(2+)</name>
        <dbReference type="ChEBI" id="CHEBI:18420"/>
    </ligand>
</feature>
<dbReference type="EMBL" id="AAXG02000042">
    <property type="protein sequence ID" value="EDM98144.1"/>
    <property type="molecule type" value="Genomic_DNA"/>
</dbReference>
<reference evidence="10 11" key="2">
    <citation type="submission" date="2007-06" db="EMBL/GenBank/DDBJ databases">
        <title>Draft genome sequence of Pseudoflavonifractor capillosus ATCC 29799.</title>
        <authorList>
            <person name="Sudarsanam P."/>
            <person name="Ley R."/>
            <person name="Guruge J."/>
            <person name="Turnbaugh P.J."/>
            <person name="Mahowald M."/>
            <person name="Liep D."/>
            <person name="Gordon J."/>
        </authorList>
    </citation>
    <scope>NUCLEOTIDE SEQUENCE [LARGE SCALE GENOMIC DNA]</scope>
    <source>
        <strain evidence="10 11">ATCC 29799</strain>
    </source>
</reference>
<dbReference type="InterPro" id="IPR018480">
    <property type="entry name" value="PNAcMuramoyl-5peptid_Trfase_CS"/>
</dbReference>
<feature type="transmembrane region" description="Helical" evidence="9">
    <location>
        <begin position="12"/>
        <end position="33"/>
    </location>
</feature>
<dbReference type="GO" id="GO:0044038">
    <property type="term" value="P:cell wall macromolecule biosynthetic process"/>
    <property type="evidence" value="ECO:0007669"/>
    <property type="project" value="TreeGrafter"/>
</dbReference>
<feature type="region of interest" description="Disordered" evidence="8">
    <location>
        <begin position="346"/>
        <end position="372"/>
    </location>
</feature>
<dbReference type="Proteomes" id="UP000003639">
    <property type="component" value="Unassembled WGS sequence"/>
</dbReference>
<evidence type="ECO:0000256" key="7">
    <source>
        <dbReference type="PIRSR" id="PIRSR600715-1"/>
    </source>
</evidence>
<evidence type="ECO:0000256" key="8">
    <source>
        <dbReference type="SAM" id="MobiDB-lite"/>
    </source>
</evidence>
<dbReference type="GO" id="GO:0046872">
    <property type="term" value="F:metal ion binding"/>
    <property type="evidence" value="ECO:0007669"/>
    <property type="project" value="UniProtKB-KW"/>
</dbReference>
<reference evidence="10 11" key="1">
    <citation type="submission" date="2007-04" db="EMBL/GenBank/DDBJ databases">
        <authorList>
            <person name="Fulton L."/>
            <person name="Clifton S."/>
            <person name="Fulton B."/>
            <person name="Xu J."/>
            <person name="Minx P."/>
            <person name="Pepin K.H."/>
            <person name="Johnson M."/>
            <person name="Thiruvilangam P."/>
            <person name="Bhonagiri V."/>
            <person name="Nash W.E."/>
            <person name="Mardis E.R."/>
            <person name="Wilson R.K."/>
        </authorList>
    </citation>
    <scope>NUCLEOTIDE SEQUENCE [LARGE SCALE GENOMIC DNA]</scope>
    <source>
        <strain evidence="10 11">ATCC 29799</strain>
    </source>
</reference>
<dbReference type="PROSITE" id="PS01348">
    <property type="entry name" value="MRAY_2"/>
    <property type="match status" value="1"/>
</dbReference>
<keyword evidence="6 9" id="KW-0472">Membrane</keyword>
<dbReference type="GO" id="GO:0005886">
    <property type="term" value="C:plasma membrane"/>
    <property type="evidence" value="ECO:0007669"/>
    <property type="project" value="UniProtKB-SubCell"/>
</dbReference>